<gene>
    <name evidence="1" type="ORF">AYBTSS11_LOCUS2900</name>
</gene>
<dbReference type="Proteomes" id="UP001189624">
    <property type="component" value="Chromosome 1"/>
</dbReference>
<dbReference type="AlphaFoldDB" id="A0AA86RXR3"/>
<proteinExistence type="predicted"/>
<sequence>MHQVTHVNSRPHSIYGFPNSSPTLSFYTPQCSKVIDQAKALKLRITFPCYPFLPKNQDNEHPPFPSIPTLVFRHFRNGFQRWKHCPPASFLNFAFLGQLMSHQSSRYRELSSRNLMLRPLVITQH</sequence>
<dbReference type="Gramene" id="rna-AYBTSS11_LOCUS2900">
    <property type="protein sequence ID" value="CAJ1890832.1"/>
    <property type="gene ID" value="gene-AYBTSS11_LOCUS2900"/>
</dbReference>
<accession>A0AA86RXR3</accession>
<name>A0AA86RXR3_9FABA</name>
<reference evidence="1" key="1">
    <citation type="submission" date="2023-10" db="EMBL/GenBank/DDBJ databases">
        <authorList>
            <person name="Domelevo Entfellner J.-B."/>
        </authorList>
    </citation>
    <scope>NUCLEOTIDE SEQUENCE</scope>
</reference>
<dbReference type="EMBL" id="OY731398">
    <property type="protein sequence ID" value="CAJ1890832.1"/>
    <property type="molecule type" value="Genomic_DNA"/>
</dbReference>
<protein>
    <submittedName>
        <fullName evidence="1">Uncharacterized protein</fullName>
    </submittedName>
</protein>
<keyword evidence="2" id="KW-1185">Reference proteome</keyword>
<organism evidence="1 2">
    <name type="scientific">Sphenostylis stenocarpa</name>
    <dbReference type="NCBI Taxonomy" id="92480"/>
    <lineage>
        <taxon>Eukaryota</taxon>
        <taxon>Viridiplantae</taxon>
        <taxon>Streptophyta</taxon>
        <taxon>Embryophyta</taxon>
        <taxon>Tracheophyta</taxon>
        <taxon>Spermatophyta</taxon>
        <taxon>Magnoliopsida</taxon>
        <taxon>eudicotyledons</taxon>
        <taxon>Gunneridae</taxon>
        <taxon>Pentapetalae</taxon>
        <taxon>rosids</taxon>
        <taxon>fabids</taxon>
        <taxon>Fabales</taxon>
        <taxon>Fabaceae</taxon>
        <taxon>Papilionoideae</taxon>
        <taxon>50 kb inversion clade</taxon>
        <taxon>NPAAA clade</taxon>
        <taxon>indigoferoid/millettioid clade</taxon>
        <taxon>Phaseoleae</taxon>
        <taxon>Sphenostylis</taxon>
    </lineage>
</organism>
<evidence type="ECO:0000313" key="2">
    <source>
        <dbReference type="Proteomes" id="UP001189624"/>
    </source>
</evidence>
<evidence type="ECO:0000313" key="1">
    <source>
        <dbReference type="EMBL" id="CAJ1890832.1"/>
    </source>
</evidence>